<organism evidence="1 2">
    <name type="scientific">Photobacterium aphoticum</name>
    <dbReference type="NCBI Taxonomy" id="754436"/>
    <lineage>
        <taxon>Bacteria</taxon>
        <taxon>Pseudomonadati</taxon>
        <taxon>Pseudomonadota</taxon>
        <taxon>Gammaproteobacteria</taxon>
        <taxon>Vibrionales</taxon>
        <taxon>Vibrionaceae</taxon>
        <taxon>Photobacterium</taxon>
    </lineage>
</organism>
<keyword evidence="1" id="KW-0326">Glycosidase</keyword>
<dbReference type="EMBL" id="BBMN01000018">
    <property type="protein sequence ID" value="GAL07711.1"/>
    <property type="molecule type" value="Genomic_DNA"/>
</dbReference>
<comment type="caution">
    <text evidence="1">The sequence shown here is derived from an EMBL/GenBank/DDBJ whole genome shotgun (WGS) entry which is preliminary data.</text>
</comment>
<gene>
    <name evidence="1" type="ORF">JCM19237_949</name>
</gene>
<evidence type="ECO:0000313" key="2">
    <source>
        <dbReference type="Proteomes" id="UP000029227"/>
    </source>
</evidence>
<dbReference type="EC" id="3.2.2.20" evidence="1"/>
<dbReference type="GO" id="GO:0008725">
    <property type="term" value="F:DNA-3-methyladenine glycosylase activity"/>
    <property type="evidence" value="ECO:0007669"/>
    <property type="project" value="UniProtKB-EC"/>
</dbReference>
<accession>A0A090QXU7</accession>
<dbReference type="Pfam" id="PF03352">
    <property type="entry name" value="Adenine_glyco"/>
    <property type="match status" value="1"/>
</dbReference>
<dbReference type="eggNOG" id="COG2818">
    <property type="taxonomic scope" value="Bacteria"/>
</dbReference>
<keyword evidence="1" id="KW-0378">Hydrolase</keyword>
<dbReference type="SUPFAM" id="SSF48150">
    <property type="entry name" value="DNA-glycosylase"/>
    <property type="match status" value="1"/>
</dbReference>
<dbReference type="STRING" id="754436.JCM19237_949"/>
<proteinExistence type="predicted"/>
<dbReference type="Proteomes" id="UP000029227">
    <property type="component" value="Unassembled WGS sequence"/>
</dbReference>
<reference evidence="1 2" key="1">
    <citation type="journal article" date="2014" name="Genome Announc.">
        <title>Draft Genome Sequences of Two Vibrionaceae Species, Vibrio ponticus C121 and Photobacterium aphoticum C119, Isolated as Coral Reef Microbiota.</title>
        <authorList>
            <person name="Al-saari N."/>
            <person name="Meirelles P.M."/>
            <person name="Mino S."/>
            <person name="Suda W."/>
            <person name="Oshima K."/>
            <person name="Hattori M."/>
            <person name="Ohkuma M."/>
            <person name="Thompson F.L."/>
            <person name="Gomez-Gil B."/>
            <person name="Sawabe T."/>
            <person name="Sawabe T."/>
        </authorList>
    </citation>
    <scope>NUCLEOTIDE SEQUENCE [LARGE SCALE GENOMIC DNA]</scope>
    <source>
        <strain evidence="1 2">JCM 19237</strain>
    </source>
</reference>
<dbReference type="PANTHER" id="PTHR30037">
    <property type="entry name" value="DNA-3-METHYLADENINE GLYCOSYLASE 1"/>
    <property type="match status" value="1"/>
</dbReference>
<evidence type="ECO:0000313" key="1">
    <source>
        <dbReference type="EMBL" id="GAL07711.1"/>
    </source>
</evidence>
<name>A0A090QXU7_9GAMM</name>
<sequence>MSSDKRVNVMARERFAQIYARAAERKGGEAALEAMLATPLSNDALAAIGDDRWLAAFSQKVFQSGISWQVVRNKWPNFETVFFGFDIEKMLLIPDDMWERKATDPGIIRHLAKVMTIPANAQMIHDVARQHGSFARFVADWPSNDIIGLWRYLKKHGARLGGNTGPYTLRVMGKDTFILSQDTESYLRHCGIIDGGRDTQKSLKATQEAFNAWQEESGRPLCQISQIIAFSCGDNRL</sequence>
<dbReference type="GO" id="GO:0006284">
    <property type="term" value="P:base-excision repair"/>
    <property type="evidence" value="ECO:0007669"/>
    <property type="project" value="InterPro"/>
</dbReference>
<dbReference type="AlphaFoldDB" id="A0A090QXU7"/>
<dbReference type="InterPro" id="IPR005019">
    <property type="entry name" value="Adenine_glyco"/>
</dbReference>
<protein>
    <submittedName>
        <fullName evidence="1">DNA-3-methyladenine glycosylase</fullName>
        <ecNumber evidence="1">3.2.2.20</ecNumber>
    </submittedName>
</protein>
<dbReference type="InterPro" id="IPR011257">
    <property type="entry name" value="DNA_glycosylase"/>
</dbReference>
<dbReference type="InterPro" id="IPR052891">
    <property type="entry name" value="DNA-3mA_glycosylase"/>
</dbReference>
<dbReference type="Gene3D" id="1.10.340.30">
    <property type="entry name" value="Hypothetical protein, domain 2"/>
    <property type="match status" value="1"/>
</dbReference>
<dbReference type="PANTHER" id="PTHR30037:SF3">
    <property type="entry name" value="BLR0857 PROTEIN"/>
    <property type="match status" value="1"/>
</dbReference>